<dbReference type="InterPro" id="IPR050235">
    <property type="entry name" value="CK1_Ser-Thr_kinase"/>
</dbReference>
<organism evidence="7 8">
    <name type="scientific">Mizuhopecten yessoensis</name>
    <name type="common">Japanese scallop</name>
    <name type="synonym">Patinopecten yessoensis</name>
    <dbReference type="NCBI Taxonomy" id="6573"/>
    <lineage>
        <taxon>Eukaryota</taxon>
        <taxon>Metazoa</taxon>
        <taxon>Spiralia</taxon>
        <taxon>Lophotrochozoa</taxon>
        <taxon>Mollusca</taxon>
        <taxon>Bivalvia</taxon>
        <taxon>Autobranchia</taxon>
        <taxon>Pteriomorphia</taxon>
        <taxon>Pectinida</taxon>
        <taxon>Pectinoidea</taxon>
        <taxon>Pectinidae</taxon>
        <taxon>Mizuhopecten</taxon>
    </lineage>
</organism>
<dbReference type="GO" id="GO:0004674">
    <property type="term" value="F:protein serine/threonine kinase activity"/>
    <property type="evidence" value="ECO:0007669"/>
    <property type="project" value="UniProtKB-EC"/>
</dbReference>
<feature type="region of interest" description="Disordered" evidence="5">
    <location>
        <begin position="397"/>
        <end position="547"/>
    </location>
</feature>
<sequence>MEAITGRRSVTRLSDNAIFRTVIGVQTLRKEINLQYLANLLSIMPRGKASAAGASNGAKKPRGPKAQKLPDSFAHGTILTDLRKKEWKLGKEIGQGGFGLIYLANENGCAVESNAPYVVKIEPHSNGPLFCELHYYQRVAKADMIEAWKTQKKQKYLGSPKFIGTGSYMRDNVQFRFMVMERFGSDLQKLFEGSGKHFDTHTVYCLALRMIDALEYIHHNSYVHADIKASNILLGFRGGKQQPDEVYLVDYGLAVKYQIDGVHKAYKEDKRKAHDGTIEFTSTDAHLGVAPSRRGDMEILGFCLLQWLCSRLPWENNLANKDYVAGEKFKYTKNIASLMKACFPDGGVPDEVQKYFEMVKKLQYEECPNYEGMRTLFRKGLKSLGVKDEWKLDLPLSGPVSPKKAVKRKSTGPAVGGSKPKQKAVAKATYSVKQKESTPKRKTATPSRKTPGVQSPRAVTSPRAVASLRAVTSPRAAASPRAVTSPRGITPGRPRKSPITAATRMKSPVVINGGAKGDTPVKKAKTKRRVKRRKVATVDVSMQTSPP</sequence>
<dbReference type="Gene3D" id="1.10.510.10">
    <property type="entry name" value="Transferase(Phosphotransferase) domain 1"/>
    <property type="match status" value="1"/>
</dbReference>
<dbReference type="InterPro" id="IPR000719">
    <property type="entry name" value="Prot_kinase_dom"/>
</dbReference>
<dbReference type="OrthoDB" id="2687620at2759"/>
<dbReference type="SUPFAM" id="SSF56112">
    <property type="entry name" value="Protein kinase-like (PK-like)"/>
    <property type="match status" value="1"/>
</dbReference>
<dbReference type="PROSITE" id="PS00108">
    <property type="entry name" value="PROTEIN_KINASE_ST"/>
    <property type="match status" value="1"/>
</dbReference>
<evidence type="ECO:0000256" key="1">
    <source>
        <dbReference type="ARBA" id="ARBA00012513"/>
    </source>
</evidence>
<proteinExistence type="predicted"/>
<name>A0A210PGV8_MIZYE</name>
<keyword evidence="7" id="KW-0418">Kinase</keyword>
<comment type="caution">
    <text evidence="7">The sequence shown here is derived from an EMBL/GenBank/DDBJ whole genome shotgun (WGS) entry which is preliminary data.</text>
</comment>
<feature type="region of interest" description="Disordered" evidence="5">
    <location>
        <begin position="51"/>
        <end position="70"/>
    </location>
</feature>
<dbReference type="InterPro" id="IPR008271">
    <property type="entry name" value="Ser/Thr_kinase_AS"/>
</dbReference>
<evidence type="ECO:0000256" key="3">
    <source>
        <dbReference type="ARBA" id="ARBA00022840"/>
    </source>
</evidence>
<dbReference type="CDD" id="cd14015">
    <property type="entry name" value="STKc_VRK"/>
    <property type="match status" value="1"/>
</dbReference>
<dbReference type="AlphaFoldDB" id="A0A210PGV8"/>
<dbReference type="Pfam" id="PF00069">
    <property type="entry name" value="Pkinase"/>
    <property type="match status" value="1"/>
</dbReference>
<evidence type="ECO:0000259" key="6">
    <source>
        <dbReference type="PROSITE" id="PS50011"/>
    </source>
</evidence>
<dbReference type="Proteomes" id="UP000242188">
    <property type="component" value="Unassembled WGS sequence"/>
</dbReference>
<evidence type="ECO:0000313" key="8">
    <source>
        <dbReference type="Proteomes" id="UP000242188"/>
    </source>
</evidence>
<dbReference type="InterPro" id="IPR011009">
    <property type="entry name" value="Kinase-like_dom_sf"/>
</dbReference>
<dbReference type="STRING" id="6573.A0A210PGV8"/>
<dbReference type="PROSITE" id="PS50011">
    <property type="entry name" value="PROTEIN_KINASE_DOM"/>
    <property type="match status" value="1"/>
</dbReference>
<keyword evidence="8" id="KW-1185">Reference proteome</keyword>
<evidence type="ECO:0000256" key="5">
    <source>
        <dbReference type="SAM" id="MobiDB-lite"/>
    </source>
</evidence>
<evidence type="ECO:0000256" key="2">
    <source>
        <dbReference type="ARBA" id="ARBA00022741"/>
    </source>
</evidence>
<keyword evidence="7" id="KW-0808">Transferase</keyword>
<feature type="binding site" evidence="4">
    <location>
        <position position="120"/>
    </location>
    <ligand>
        <name>ATP</name>
        <dbReference type="ChEBI" id="CHEBI:30616"/>
    </ligand>
</feature>
<feature type="domain" description="Protein kinase" evidence="6">
    <location>
        <begin position="87"/>
        <end position="377"/>
    </location>
</feature>
<evidence type="ECO:0000313" key="7">
    <source>
        <dbReference type="EMBL" id="OWF35722.1"/>
    </source>
</evidence>
<dbReference type="EC" id="2.7.11.1" evidence="1"/>
<dbReference type="PANTHER" id="PTHR11909">
    <property type="entry name" value="CASEIN KINASE-RELATED"/>
    <property type="match status" value="1"/>
</dbReference>
<dbReference type="EMBL" id="NEDP02076711">
    <property type="protein sequence ID" value="OWF35722.1"/>
    <property type="molecule type" value="Genomic_DNA"/>
</dbReference>
<reference evidence="7 8" key="1">
    <citation type="journal article" date="2017" name="Nat. Ecol. Evol.">
        <title>Scallop genome provides insights into evolution of bilaterian karyotype and development.</title>
        <authorList>
            <person name="Wang S."/>
            <person name="Zhang J."/>
            <person name="Jiao W."/>
            <person name="Li J."/>
            <person name="Xun X."/>
            <person name="Sun Y."/>
            <person name="Guo X."/>
            <person name="Huan P."/>
            <person name="Dong B."/>
            <person name="Zhang L."/>
            <person name="Hu X."/>
            <person name="Sun X."/>
            <person name="Wang J."/>
            <person name="Zhao C."/>
            <person name="Wang Y."/>
            <person name="Wang D."/>
            <person name="Huang X."/>
            <person name="Wang R."/>
            <person name="Lv J."/>
            <person name="Li Y."/>
            <person name="Zhang Z."/>
            <person name="Liu B."/>
            <person name="Lu W."/>
            <person name="Hui Y."/>
            <person name="Liang J."/>
            <person name="Zhou Z."/>
            <person name="Hou R."/>
            <person name="Li X."/>
            <person name="Liu Y."/>
            <person name="Li H."/>
            <person name="Ning X."/>
            <person name="Lin Y."/>
            <person name="Zhao L."/>
            <person name="Xing Q."/>
            <person name="Dou J."/>
            <person name="Li Y."/>
            <person name="Mao J."/>
            <person name="Guo H."/>
            <person name="Dou H."/>
            <person name="Li T."/>
            <person name="Mu C."/>
            <person name="Jiang W."/>
            <person name="Fu Q."/>
            <person name="Fu X."/>
            <person name="Miao Y."/>
            <person name="Liu J."/>
            <person name="Yu Q."/>
            <person name="Li R."/>
            <person name="Liao H."/>
            <person name="Li X."/>
            <person name="Kong Y."/>
            <person name="Jiang Z."/>
            <person name="Chourrout D."/>
            <person name="Li R."/>
            <person name="Bao Z."/>
        </authorList>
    </citation>
    <scope>NUCLEOTIDE SEQUENCE [LARGE SCALE GENOMIC DNA]</scope>
    <source>
        <strain evidence="7 8">PY_sf001</strain>
    </source>
</reference>
<gene>
    <name evidence="7" type="ORF">KP79_PYT10766</name>
</gene>
<accession>A0A210PGV8</accession>
<keyword evidence="2 4" id="KW-0547">Nucleotide-binding</keyword>
<protein>
    <recommendedName>
        <fullName evidence="1">non-specific serine/threonine protein kinase</fullName>
        <ecNumber evidence="1">2.7.11.1</ecNumber>
    </recommendedName>
</protein>
<dbReference type="SMART" id="SM00220">
    <property type="entry name" value="S_TKc"/>
    <property type="match status" value="1"/>
</dbReference>
<dbReference type="PROSITE" id="PS00107">
    <property type="entry name" value="PROTEIN_KINASE_ATP"/>
    <property type="match status" value="1"/>
</dbReference>
<keyword evidence="3 4" id="KW-0067">ATP-binding</keyword>
<evidence type="ECO:0000256" key="4">
    <source>
        <dbReference type="PROSITE-ProRule" id="PRU10141"/>
    </source>
</evidence>
<dbReference type="SMR" id="A0A210PGV8"/>
<dbReference type="GO" id="GO:0005524">
    <property type="term" value="F:ATP binding"/>
    <property type="evidence" value="ECO:0007669"/>
    <property type="project" value="UniProtKB-UniRule"/>
</dbReference>
<feature type="compositionally biased region" description="Basic residues" evidence="5">
    <location>
        <begin position="522"/>
        <end position="535"/>
    </location>
</feature>
<dbReference type="InterPro" id="IPR017441">
    <property type="entry name" value="Protein_kinase_ATP_BS"/>
</dbReference>